<evidence type="ECO:0000313" key="3">
    <source>
        <dbReference type="Proteomes" id="UP000055611"/>
    </source>
</evidence>
<dbReference type="Proteomes" id="UP000055611">
    <property type="component" value="Chromosome"/>
</dbReference>
<dbReference type="EMBL" id="CP014206">
    <property type="protein sequence ID" value="AMK09630.1"/>
    <property type="molecule type" value="Genomic_DNA"/>
</dbReference>
<reference evidence="1 3" key="1">
    <citation type="journal article" date="2016" name="Front. Microbiol.">
        <title>Genome Sequence of the Piezophilic, Mesophilic Sulfate-Reducing Bacterium Desulfovibrio indicus J2T.</title>
        <authorList>
            <person name="Cao J."/>
            <person name="Maignien L."/>
            <person name="Shao Z."/>
            <person name="Alain K."/>
            <person name="Jebbar M."/>
        </authorList>
    </citation>
    <scope>NUCLEOTIDE SEQUENCE [LARGE SCALE GENOMIC DNA]</scope>
    <source>
        <strain evidence="1 3">J2</strain>
    </source>
</reference>
<organism evidence="2 4">
    <name type="scientific">Pseudodesulfovibrio indicus</name>
    <dbReference type="NCBI Taxonomy" id="1716143"/>
    <lineage>
        <taxon>Bacteria</taxon>
        <taxon>Pseudomonadati</taxon>
        <taxon>Thermodesulfobacteriota</taxon>
        <taxon>Desulfovibrionia</taxon>
        <taxon>Desulfovibrionales</taxon>
        <taxon>Desulfovibrionaceae</taxon>
    </lineage>
</organism>
<dbReference type="EMBL" id="SOBK01000013">
    <property type="protein sequence ID" value="TDT86422.1"/>
    <property type="molecule type" value="Genomic_DNA"/>
</dbReference>
<dbReference type="RefSeq" id="WP_066798932.1">
    <property type="nucleotide sequence ID" value="NZ_CP014206.1"/>
</dbReference>
<evidence type="ECO:0000313" key="4">
    <source>
        <dbReference type="Proteomes" id="UP000295506"/>
    </source>
</evidence>
<dbReference type="Proteomes" id="UP000295506">
    <property type="component" value="Unassembled WGS sequence"/>
</dbReference>
<reference evidence="2 4" key="2">
    <citation type="submission" date="2019-03" db="EMBL/GenBank/DDBJ databases">
        <title>Genomic Encyclopedia of Type Strains, Phase IV (KMG-IV): sequencing the most valuable type-strain genomes for metagenomic binning, comparative biology and taxonomic classification.</title>
        <authorList>
            <person name="Goeker M."/>
        </authorList>
    </citation>
    <scope>NUCLEOTIDE SEQUENCE [LARGE SCALE GENOMIC DNA]</scope>
    <source>
        <strain evidence="2 4">DSM 101483</strain>
    </source>
</reference>
<protein>
    <recommendedName>
        <fullName evidence="5">Transcriptional regulator</fullName>
    </recommendedName>
</protein>
<dbReference type="KEGG" id="dej:AWY79_00155"/>
<name>A0A140D8W3_9BACT</name>
<evidence type="ECO:0008006" key="5">
    <source>
        <dbReference type="Google" id="ProtNLM"/>
    </source>
</evidence>
<accession>A0A140D8W3</accession>
<dbReference type="AlphaFoldDB" id="A0A140D8W3"/>
<evidence type="ECO:0000313" key="2">
    <source>
        <dbReference type="EMBL" id="TDT86422.1"/>
    </source>
</evidence>
<evidence type="ECO:0000313" key="1">
    <source>
        <dbReference type="EMBL" id="AMK09630.1"/>
    </source>
</evidence>
<gene>
    <name evidence="1" type="ORF">AWY79_00155</name>
    <name evidence="2" type="ORF">EDC59_11398</name>
</gene>
<sequence length="165" mass="18457">MSKIDRALQVRILEHLASFHPCEAPRGTWENLLDLAEGDERKLSSNMVYLEEHGMLVSGVRMSGDEPMVSVSAIRILHDGQDFLQKDGGLAVVKRTVTVRFHAECRDMIESCVNHSSLAPADKRSVLQALRELPASSIEHLTRILWEKAAENVPELLRLIGTHVL</sequence>
<keyword evidence="3" id="KW-1185">Reference proteome</keyword>
<dbReference type="OrthoDB" id="7284604at2"/>
<proteinExistence type="predicted"/>